<reference evidence="2" key="1">
    <citation type="submission" date="2016-10" db="EMBL/GenBank/DDBJ databases">
        <authorList>
            <person name="Varghese N."/>
            <person name="Submissions S."/>
        </authorList>
    </citation>
    <scope>NUCLEOTIDE SEQUENCE [LARGE SCALE GENOMIC DNA]</scope>
    <source>
        <strain evidence="2">DSM 241</strain>
    </source>
</reference>
<organism evidence="1 2">
    <name type="scientific">Ectothiorhodospira marina</name>
    <dbReference type="NCBI Taxonomy" id="1396821"/>
    <lineage>
        <taxon>Bacteria</taxon>
        <taxon>Pseudomonadati</taxon>
        <taxon>Pseudomonadota</taxon>
        <taxon>Gammaproteobacteria</taxon>
        <taxon>Chromatiales</taxon>
        <taxon>Ectothiorhodospiraceae</taxon>
        <taxon>Ectothiorhodospira</taxon>
    </lineage>
</organism>
<sequence>GVLIVERWILAALRHRQHFSLGQLKSSIRELPAAVKVDGTRVMQPLMKHEDHFEFQG</sequence>
<evidence type="ECO:0000313" key="1">
    <source>
        <dbReference type="EMBL" id="SEL65114.1"/>
    </source>
</evidence>
<gene>
    <name evidence="1" type="ORF">SAMN05444515_1331</name>
</gene>
<evidence type="ECO:0000313" key="2">
    <source>
        <dbReference type="Proteomes" id="UP000199256"/>
    </source>
</evidence>
<dbReference type="AlphaFoldDB" id="A0A1H7RZL7"/>
<dbReference type="EMBL" id="FOAA01000033">
    <property type="protein sequence ID" value="SEL65114.1"/>
    <property type="molecule type" value="Genomic_DNA"/>
</dbReference>
<accession>A0A1H7RZL7</accession>
<keyword evidence="2" id="KW-1185">Reference proteome</keyword>
<dbReference type="Proteomes" id="UP000199256">
    <property type="component" value="Unassembled WGS sequence"/>
</dbReference>
<proteinExistence type="predicted"/>
<name>A0A1H7RZL7_9GAMM</name>
<protein>
    <submittedName>
        <fullName evidence="1">Uncharacterized protein</fullName>
    </submittedName>
</protein>
<feature type="non-terminal residue" evidence="1">
    <location>
        <position position="1"/>
    </location>
</feature>